<dbReference type="AlphaFoldDB" id="A0A081PK87"/>
<name>A0A081PK87_9SPHI</name>
<feature type="domain" description="MobA/VirD2-like nuclease" evidence="1">
    <location>
        <begin position="34"/>
        <end position="151"/>
    </location>
</feature>
<keyword evidence="3" id="KW-1185">Reference proteome</keyword>
<dbReference type="Proteomes" id="UP000028007">
    <property type="component" value="Unassembled WGS sequence"/>
</dbReference>
<proteinExistence type="predicted"/>
<comment type="caution">
    <text evidence="2">The sequence shown here is derived from an EMBL/GenBank/DDBJ whole genome shotgun (WGS) entry which is preliminary data.</text>
</comment>
<dbReference type="NCBIfam" id="NF041325">
    <property type="entry name" value="Bacteroid_MobB"/>
    <property type="match status" value="1"/>
</dbReference>
<dbReference type="EMBL" id="JNFF01000020">
    <property type="protein sequence ID" value="KEQ31110.1"/>
    <property type="molecule type" value="Genomic_DNA"/>
</dbReference>
<dbReference type="InterPro" id="IPR005094">
    <property type="entry name" value="Endonuclease_MobA/VirD2"/>
</dbReference>
<evidence type="ECO:0000313" key="2">
    <source>
        <dbReference type="EMBL" id="KEQ31110.1"/>
    </source>
</evidence>
<organism evidence="2 3">
    <name type="scientific">Pedobacter antarcticus 4BY</name>
    <dbReference type="NCBI Taxonomy" id="1358423"/>
    <lineage>
        <taxon>Bacteria</taxon>
        <taxon>Pseudomonadati</taxon>
        <taxon>Bacteroidota</taxon>
        <taxon>Sphingobacteriia</taxon>
        <taxon>Sphingobacteriales</taxon>
        <taxon>Sphingobacteriaceae</taxon>
        <taxon>Pedobacter</taxon>
    </lineage>
</organism>
<evidence type="ECO:0000313" key="3">
    <source>
        <dbReference type="Proteomes" id="UP000028007"/>
    </source>
</evidence>
<dbReference type="eggNOG" id="COG3843">
    <property type="taxonomic scope" value="Bacteria"/>
</dbReference>
<dbReference type="Pfam" id="PF03432">
    <property type="entry name" value="Relaxase"/>
    <property type="match status" value="1"/>
</dbReference>
<sequence length="452" mass="51589">MIAKIGRSENLYGALAYNNLKVENENGKILFTNKIIERSNGAYTVAQLAQSFAPYLIANRNTEKHTLHISLNPDPKDKVSDDRFRQMAEQYMREMGYGEQPFVVFKHTDIDRSHIHIVSVCVDEQGKKISDKFEKMRSMNVCRELERQHGLIPATDKERTQNDKVFRPVDYKAGDVKSQIASVVRHLPNYYKFQTLGEYNALLSLFNVTTEKVQGELQGQLRQGLLYIPLNEKGERAGLPFKASLFGKNAGLPALELHFAKCKEDLKDHPTKPTIKAVVTIALQTTSDEQAFKKQLGEQGINVVVRRNDTGRIYGMTFIDHNSKTVWNGSRLSKKLSANAFNDYWNNNIKPDIKEPAILQPKLSTSNDADLPAEEPHHLFDFLNTTEKHEDGLIEAFGGLLPEAQGDDYEEQDFANKMKKKKKEDCKRSDFGIKNLFLKRFIELSLYNSERI</sequence>
<dbReference type="RefSeq" id="WP_201771351.1">
    <property type="nucleotide sequence ID" value="NZ_JNFF01000020.1"/>
</dbReference>
<evidence type="ECO:0000259" key="1">
    <source>
        <dbReference type="Pfam" id="PF03432"/>
    </source>
</evidence>
<reference evidence="2 3" key="1">
    <citation type="journal article" date="1992" name="Int. J. Syst. Bacteriol.">
        <title>Sphingobacterium antarcticus sp. nov. a Psychrotrophic Bacterium from the Soils of Schirmacher Oasis, Antarctica.</title>
        <authorList>
            <person name="Shivaji S."/>
            <person name="Ray M.K."/>
            <person name="Rao N.S."/>
            <person name="Saiserr L."/>
            <person name="Jagannadham M.V."/>
            <person name="Kumar G.S."/>
            <person name="Reddy G."/>
            <person name="Bhargava P.M."/>
        </authorList>
    </citation>
    <scope>NUCLEOTIDE SEQUENCE [LARGE SCALE GENOMIC DNA]</scope>
    <source>
        <strain evidence="2 3">4BY</strain>
    </source>
</reference>
<accession>A0A081PK87</accession>
<protein>
    <submittedName>
        <fullName evidence="2">Relaxase</fullName>
    </submittedName>
</protein>
<gene>
    <name evidence="2" type="ORF">N180_08470</name>
</gene>